<dbReference type="Proteomes" id="UP000239025">
    <property type="component" value="Chromosome 1"/>
</dbReference>
<accession>A0A193SX09</accession>
<dbReference type="Gene3D" id="2.60.120.260">
    <property type="entry name" value="Galactose-binding domain-like"/>
    <property type="match status" value="1"/>
</dbReference>
<name>A0A193SX09_9PSED</name>
<gene>
    <name evidence="1" type="ORF">PL963_04990</name>
</gene>
<proteinExistence type="predicted"/>
<evidence type="ECO:0000313" key="1">
    <source>
        <dbReference type="EMBL" id="SOS24008.1"/>
    </source>
</evidence>
<evidence type="ECO:0000313" key="2">
    <source>
        <dbReference type="Proteomes" id="UP000239025"/>
    </source>
</evidence>
<keyword evidence="2" id="KW-1185">Reference proteome</keyword>
<reference evidence="2" key="1">
    <citation type="submission" date="2017-11" db="EMBL/GenBank/DDBJ databases">
        <authorList>
            <person name="Blom J."/>
        </authorList>
    </citation>
    <scope>NUCLEOTIDE SEQUENCE [LARGE SCALE GENOMIC DNA]</scope>
</reference>
<dbReference type="RefSeq" id="WP_003432318.1">
    <property type="nucleotide sequence ID" value="NZ_JACSZQ010000007.1"/>
</dbReference>
<organism evidence="1 2">
    <name type="scientific">Pseudomonas cerasi</name>
    <dbReference type="NCBI Taxonomy" id="1583341"/>
    <lineage>
        <taxon>Bacteria</taxon>
        <taxon>Pseudomonadati</taxon>
        <taxon>Pseudomonadota</taxon>
        <taxon>Gammaproteobacteria</taxon>
        <taxon>Pseudomonadales</taxon>
        <taxon>Pseudomonadaceae</taxon>
        <taxon>Pseudomonas</taxon>
    </lineage>
</organism>
<sequence>MATEFVKNGNFSDDLKYWAAPEGFDPDFKPWPAGDGQSIKLDATGVTVSQFINALPDSTLHIEFDVHSADLKLDEALFVIAVGGYNKEGALNLTPVIGLATEEWEHFSGDVTFGEALEKCFVNLSAPSNTFRFSLSNSRLASPYGPVRFANLSLSTIDVKDADETD</sequence>
<dbReference type="EMBL" id="LT963395">
    <property type="protein sequence ID" value="SOS24008.1"/>
    <property type="molecule type" value="Genomic_DNA"/>
</dbReference>
<dbReference type="AlphaFoldDB" id="A0A193SX09"/>
<protein>
    <submittedName>
        <fullName evidence="1">Uncharacterized protein</fullName>
    </submittedName>
</protein>